<dbReference type="AlphaFoldDB" id="A0A1K1LK54"/>
<keyword evidence="2" id="KW-0732">Signal</keyword>
<name>A0A1K1LK54_RUMFL</name>
<evidence type="ECO:0000313" key="3">
    <source>
        <dbReference type="EMBL" id="SFW11264.1"/>
    </source>
</evidence>
<feature type="signal peptide" evidence="2">
    <location>
        <begin position="1"/>
        <end position="25"/>
    </location>
</feature>
<evidence type="ECO:0000256" key="1">
    <source>
        <dbReference type="SAM" id="MobiDB-lite"/>
    </source>
</evidence>
<evidence type="ECO:0000313" key="4">
    <source>
        <dbReference type="Proteomes" id="UP000183461"/>
    </source>
</evidence>
<protein>
    <submittedName>
        <fullName evidence="3">Uncharacterized protein</fullName>
    </submittedName>
</protein>
<accession>A0A1K1LK54</accession>
<sequence>MKKIIGTMAFIAALVLAGCGKVTTAANTQPTTTQPTTKAVATEPTTSEDQMKIIGDKATGDSVYIITLDNKTGKDIKGFTIKADTEEEYPANMLEPKDSFAKNERRRLFYVPVKTSDVTYGDTDEIATQEYTVKITFSDDKEAELHQFPFGDVELGEILMDKDVAYIEYISKLSDKKVSTKEAEKMIAETNKEEVTTEAASEIEQSYYDEPVYTQPAYQEPVYTEPATQYIEPATQYVAPTEAPTQAAANDGNGGCLSGGGLFNE</sequence>
<reference evidence="3 4" key="1">
    <citation type="submission" date="2016-11" db="EMBL/GenBank/DDBJ databases">
        <authorList>
            <person name="Jaros S."/>
            <person name="Januszkiewicz K."/>
            <person name="Wedrychowicz H."/>
        </authorList>
    </citation>
    <scope>NUCLEOTIDE SEQUENCE [LARGE SCALE GENOMIC DNA]</scope>
    <source>
        <strain evidence="3 4">YL228</strain>
    </source>
</reference>
<feature type="chain" id="PRO_5012995614" evidence="2">
    <location>
        <begin position="26"/>
        <end position="265"/>
    </location>
</feature>
<feature type="region of interest" description="Disordered" evidence="1">
    <location>
        <begin position="243"/>
        <end position="265"/>
    </location>
</feature>
<dbReference type="PROSITE" id="PS51257">
    <property type="entry name" value="PROKAR_LIPOPROTEIN"/>
    <property type="match status" value="1"/>
</dbReference>
<gene>
    <name evidence="3" type="ORF">SAMN02910280_0487</name>
</gene>
<dbReference type="RefSeq" id="WP_072298935.1">
    <property type="nucleotide sequence ID" value="NZ_FPIP01000001.1"/>
</dbReference>
<proteinExistence type="predicted"/>
<evidence type="ECO:0000256" key="2">
    <source>
        <dbReference type="SAM" id="SignalP"/>
    </source>
</evidence>
<dbReference type="Proteomes" id="UP000183461">
    <property type="component" value="Unassembled WGS sequence"/>
</dbReference>
<dbReference type="EMBL" id="FPIP01000001">
    <property type="protein sequence ID" value="SFW11264.1"/>
    <property type="molecule type" value="Genomic_DNA"/>
</dbReference>
<organism evidence="3 4">
    <name type="scientific">Ruminococcus flavefaciens</name>
    <dbReference type="NCBI Taxonomy" id="1265"/>
    <lineage>
        <taxon>Bacteria</taxon>
        <taxon>Bacillati</taxon>
        <taxon>Bacillota</taxon>
        <taxon>Clostridia</taxon>
        <taxon>Eubacteriales</taxon>
        <taxon>Oscillospiraceae</taxon>
        <taxon>Ruminococcus</taxon>
    </lineage>
</organism>
<feature type="compositionally biased region" description="Gly residues" evidence="1">
    <location>
        <begin position="252"/>
        <end position="265"/>
    </location>
</feature>